<dbReference type="OrthoDB" id="268197at2"/>
<accession>A0A086XTY1</accession>
<feature type="domain" description="Anti-bacteriophage protein A/HamA C-terminal" evidence="1">
    <location>
        <begin position="6"/>
        <end position="254"/>
    </location>
</feature>
<reference evidence="2 3" key="1">
    <citation type="submission" date="2014-03" db="EMBL/GenBank/DDBJ databases">
        <title>Genome of Paenirhodobacter enshiensis DW2-9.</title>
        <authorList>
            <person name="Wang D."/>
            <person name="Wang G."/>
        </authorList>
    </citation>
    <scope>NUCLEOTIDE SEQUENCE [LARGE SCALE GENOMIC DNA]</scope>
    <source>
        <strain evidence="2 3">DW2-9</strain>
    </source>
</reference>
<gene>
    <name evidence="2" type="ORF">CG50_05665</name>
</gene>
<comment type="caution">
    <text evidence="2">The sequence shown here is derived from an EMBL/GenBank/DDBJ whole genome shotgun (WGS) entry which is preliminary data.</text>
</comment>
<dbReference type="eggNOG" id="ENOG502Z9K4">
    <property type="taxonomic scope" value="Bacteria"/>
</dbReference>
<dbReference type="AlphaFoldDB" id="A0A086XTY1"/>
<evidence type="ECO:0000313" key="2">
    <source>
        <dbReference type="EMBL" id="KFI25481.1"/>
    </source>
</evidence>
<evidence type="ECO:0000313" key="3">
    <source>
        <dbReference type="Proteomes" id="UP000028824"/>
    </source>
</evidence>
<proteinExistence type="predicted"/>
<keyword evidence="3" id="KW-1185">Reference proteome</keyword>
<dbReference type="STRING" id="1105367.CG50_05665"/>
<evidence type="ECO:0000259" key="1">
    <source>
        <dbReference type="Pfam" id="PF08878"/>
    </source>
</evidence>
<protein>
    <recommendedName>
        <fullName evidence="1">Anti-bacteriophage protein A/HamA C-terminal domain-containing protein</fullName>
    </recommendedName>
</protein>
<organism evidence="2 3">
    <name type="scientific">Paenirhodobacter enshiensis</name>
    <dbReference type="NCBI Taxonomy" id="1105367"/>
    <lineage>
        <taxon>Bacteria</taxon>
        <taxon>Pseudomonadati</taxon>
        <taxon>Pseudomonadota</taxon>
        <taxon>Alphaproteobacteria</taxon>
        <taxon>Rhodobacterales</taxon>
        <taxon>Rhodobacter group</taxon>
        <taxon>Paenirhodobacter</taxon>
    </lineage>
</organism>
<dbReference type="Proteomes" id="UP000028824">
    <property type="component" value="Unassembled WGS sequence"/>
</dbReference>
<dbReference type="InterPro" id="IPR014976">
    <property type="entry name" value="AbpA_HamA_C"/>
</dbReference>
<sequence>MSLYERWCDATREKDKRKYYWTYVEKHGGRDEIQGDLAETIRSHYDRLERIAEDVDRLGYKVAAEILSEAMPQTSKGRSGDLGEILATELVEEEIGLRVPVRRLRYKDGRNMAMRGDDFIGAGYDSKGEKLWLLKGEAKSNKVLGKATVTSARKVLNRDSGRCTPDSLLFVANRLLESNDPDDNALGRSLRDEVGLKSLRADRIDHMLFTISGNGPHASLKQDLEATGTNRDQYVVNIHVKDHQDFIAAMYQEAEDLGDD</sequence>
<dbReference type="Pfam" id="PF08878">
    <property type="entry name" value="HamA"/>
    <property type="match status" value="1"/>
</dbReference>
<dbReference type="EMBL" id="JFZB01000023">
    <property type="protein sequence ID" value="KFI25481.1"/>
    <property type="molecule type" value="Genomic_DNA"/>
</dbReference>
<dbReference type="RefSeq" id="WP_036638465.1">
    <property type="nucleotide sequence ID" value="NZ_JFZB01000023.1"/>
</dbReference>
<name>A0A086XTY1_9RHOB</name>